<protein>
    <submittedName>
        <fullName evidence="1">Uncharacterized protein</fullName>
    </submittedName>
</protein>
<name>A0A4S3J5G7_9EURO</name>
<sequence>MSFYRAGNLHVKYWKFGNMLF</sequence>
<proteinExistence type="predicted"/>
<accession>A0A4S3J5G7</accession>
<reference evidence="1 2" key="1">
    <citation type="submission" date="2019-03" db="EMBL/GenBank/DDBJ databases">
        <title>The genome sequence of a newly discovered highly antifungal drug resistant Aspergillus species, Aspergillus tanneri NIH 1004.</title>
        <authorList>
            <person name="Mounaud S."/>
            <person name="Singh I."/>
            <person name="Joardar V."/>
            <person name="Pakala S."/>
            <person name="Pakala S."/>
            <person name="Venepally P."/>
            <person name="Hoover J."/>
            <person name="Nierman W."/>
            <person name="Chung J."/>
            <person name="Losada L."/>
        </authorList>
    </citation>
    <scope>NUCLEOTIDE SEQUENCE [LARGE SCALE GENOMIC DNA]</scope>
    <source>
        <strain evidence="1 2">NIH1004</strain>
    </source>
</reference>
<dbReference type="VEuPathDB" id="FungiDB:EYZ11_010614"/>
<evidence type="ECO:0000313" key="1">
    <source>
        <dbReference type="EMBL" id="THC89932.1"/>
    </source>
</evidence>
<evidence type="ECO:0000313" key="2">
    <source>
        <dbReference type="Proteomes" id="UP000308092"/>
    </source>
</evidence>
<dbReference type="AlphaFoldDB" id="A0A4S3J5G7"/>
<dbReference type="Proteomes" id="UP000308092">
    <property type="component" value="Unassembled WGS sequence"/>
</dbReference>
<comment type="caution">
    <text evidence="1">The sequence shown here is derived from an EMBL/GenBank/DDBJ whole genome shotgun (WGS) entry which is preliminary data.</text>
</comment>
<organism evidence="1 2">
    <name type="scientific">Aspergillus tanneri</name>
    <dbReference type="NCBI Taxonomy" id="1220188"/>
    <lineage>
        <taxon>Eukaryota</taxon>
        <taxon>Fungi</taxon>
        <taxon>Dikarya</taxon>
        <taxon>Ascomycota</taxon>
        <taxon>Pezizomycotina</taxon>
        <taxon>Eurotiomycetes</taxon>
        <taxon>Eurotiomycetidae</taxon>
        <taxon>Eurotiales</taxon>
        <taxon>Aspergillaceae</taxon>
        <taxon>Aspergillus</taxon>
        <taxon>Aspergillus subgen. Circumdati</taxon>
    </lineage>
</organism>
<gene>
    <name evidence="1" type="ORF">EYZ11_010614</name>
</gene>
<keyword evidence="2" id="KW-1185">Reference proteome</keyword>
<dbReference type="EMBL" id="SOSA01000583">
    <property type="protein sequence ID" value="THC89932.1"/>
    <property type="molecule type" value="Genomic_DNA"/>
</dbReference>